<name>A0A839S723_9PSEU</name>
<organism evidence="2 3">
    <name type="scientific">Prauserella isguenensis</name>
    <dbReference type="NCBI Taxonomy" id="1470180"/>
    <lineage>
        <taxon>Bacteria</taxon>
        <taxon>Bacillati</taxon>
        <taxon>Actinomycetota</taxon>
        <taxon>Actinomycetes</taxon>
        <taxon>Pseudonocardiales</taxon>
        <taxon>Pseudonocardiaceae</taxon>
        <taxon>Prauserella</taxon>
    </lineage>
</organism>
<comment type="caution">
    <text evidence="2">The sequence shown here is derived from an EMBL/GenBank/DDBJ whole genome shotgun (WGS) entry which is preliminary data.</text>
</comment>
<gene>
    <name evidence="2" type="ORF">FHS23_004225</name>
</gene>
<dbReference type="AlphaFoldDB" id="A0A839S723"/>
<dbReference type="Proteomes" id="UP000550714">
    <property type="component" value="Unassembled WGS sequence"/>
</dbReference>
<feature type="compositionally biased region" description="Polar residues" evidence="1">
    <location>
        <begin position="42"/>
        <end position="52"/>
    </location>
</feature>
<reference evidence="2 3" key="1">
    <citation type="submission" date="2020-08" db="EMBL/GenBank/DDBJ databases">
        <title>Genomic Encyclopedia of Type Strains, Phase III (KMG-III): the genomes of soil and plant-associated and newly described type strains.</title>
        <authorList>
            <person name="Whitman W."/>
        </authorList>
    </citation>
    <scope>NUCLEOTIDE SEQUENCE [LARGE SCALE GENOMIC DNA]</scope>
    <source>
        <strain evidence="2 3">CECT 8577</strain>
    </source>
</reference>
<proteinExistence type="predicted"/>
<evidence type="ECO:0000313" key="3">
    <source>
        <dbReference type="Proteomes" id="UP000550714"/>
    </source>
</evidence>
<protein>
    <submittedName>
        <fullName evidence="2">Uncharacterized protein</fullName>
    </submittedName>
</protein>
<accession>A0A839S723</accession>
<dbReference type="EMBL" id="JACHWU010000007">
    <property type="protein sequence ID" value="MBB3053182.1"/>
    <property type="molecule type" value="Genomic_DNA"/>
</dbReference>
<keyword evidence="3" id="KW-1185">Reference proteome</keyword>
<evidence type="ECO:0000313" key="2">
    <source>
        <dbReference type="EMBL" id="MBB3053182.1"/>
    </source>
</evidence>
<feature type="region of interest" description="Disordered" evidence="1">
    <location>
        <begin position="31"/>
        <end position="52"/>
    </location>
</feature>
<evidence type="ECO:0000256" key="1">
    <source>
        <dbReference type="SAM" id="MobiDB-lite"/>
    </source>
</evidence>
<dbReference type="RefSeq" id="WP_343054141.1">
    <property type="nucleotide sequence ID" value="NZ_JACHWU010000007.1"/>
</dbReference>
<sequence length="52" mass="5369">MTFGGVELDQTVGWATALMRSGFDIRAELLESGAAPDEAGRTGTTNGVPTRG</sequence>